<reference evidence="1 2" key="1">
    <citation type="submission" date="2019-02" db="EMBL/GenBank/DDBJ databases">
        <title>Genomic Encyclopedia of Type Strains, Phase IV (KMG-IV): sequencing the most valuable type-strain genomes for metagenomic binning, comparative biology and taxonomic classification.</title>
        <authorList>
            <person name="Goeker M."/>
        </authorList>
    </citation>
    <scope>NUCLEOTIDE SEQUENCE [LARGE SCALE GENOMIC DNA]</scope>
    <source>
        <strain evidence="1 2">DSM 18116</strain>
    </source>
</reference>
<accession>A0A4Q7N017</accession>
<sequence length="260" mass="29546">MFTISNKPNIASWLTAPMIACVLLLAGCAKERMPKATGTLDIIHTMVDAGKIRPSFRDGSPALFRYTFDINYNLFNTNNNRFGYYEGDTRLRLYVMPDTTEKDPPLLDLRLHLPEGSIQTLVLTGHKDQPDTMLIRDNIPWFNPNDSVMAFRFINCSPGSNPVNIRIKDGDIITEFSQLSYKQRSNFKTFPVLYNTRDYVFEAWDATTNVLLATYKTNGMDNGNQEAFRYRSYTMYLGGVAGATGVNAPKLFVQFHYQGQ</sequence>
<dbReference type="AlphaFoldDB" id="A0A4Q7N017"/>
<name>A0A4Q7N017_9BACT</name>
<dbReference type="Proteomes" id="UP000293874">
    <property type="component" value="Unassembled WGS sequence"/>
</dbReference>
<dbReference type="RefSeq" id="WP_130539333.1">
    <property type="nucleotide sequence ID" value="NZ_CP042431.1"/>
</dbReference>
<evidence type="ECO:0000313" key="1">
    <source>
        <dbReference type="EMBL" id="RZS74907.1"/>
    </source>
</evidence>
<gene>
    <name evidence="1" type="ORF">EV199_0758</name>
</gene>
<evidence type="ECO:0000313" key="2">
    <source>
        <dbReference type="Proteomes" id="UP000293874"/>
    </source>
</evidence>
<dbReference type="EMBL" id="SGXA01000001">
    <property type="protein sequence ID" value="RZS74907.1"/>
    <property type="molecule type" value="Genomic_DNA"/>
</dbReference>
<keyword evidence="2" id="KW-1185">Reference proteome</keyword>
<dbReference type="OrthoDB" id="755287at2"/>
<organism evidence="1 2">
    <name type="scientific">Pseudobacter ginsenosidimutans</name>
    <dbReference type="NCBI Taxonomy" id="661488"/>
    <lineage>
        <taxon>Bacteria</taxon>
        <taxon>Pseudomonadati</taxon>
        <taxon>Bacteroidota</taxon>
        <taxon>Chitinophagia</taxon>
        <taxon>Chitinophagales</taxon>
        <taxon>Chitinophagaceae</taxon>
        <taxon>Pseudobacter</taxon>
    </lineage>
</organism>
<comment type="caution">
    <text evidence="1">The sequence shown here is derived from an EMBL/GenBank/DDBJ whole genome shotgun (WGS) entry which is preliminary data.</text>
</comment>
<evidence type="ECO:0008006" key="3">
    <source>
        <dbReference type="Google" id="ProtNLM"/>
    </source>
</evidence>
<protein>
    <recommendedName>
        <fullName evidence="3">DUF4397 domain-containing protein</fullName>
    </recommendedName>
</protein>
<dbReference type="PROSITE" id="PS51257">
    <property type="entry name" value="PROKAR_LIPOPROTEIN"/>
    <property type="match status" value="1"/>
</dbReference>
<proteinExistence type="predicted"/>